<feature type="domain" description="PKD" evidence="2">
    <location>
        <begin position="333"/>
        <end position="421"/>
    </location>
</feature>
<reference evidence="3" key="1">
    <citation type="submission" date="2018-05" db="EMBL/GenBank/DDBJ databases">
        <authorList>
            <person name="Lanie J.A."/>
            <person name="Ng W.-L."/>
            <person name="Kazmierczak K.M."/>
            <person name="Andrzejewski T.M."/>
            <person name="Davidsen T.M."/>
            <person name="Wayne K.J."/>
            <person name="Tettelin H."/>
            <person name="Glass J.I."/>
            <person name="Rusch D."/>
            <person name="Podicherti R."/>
            <person name="Tsui H.-C.T."/>
            <person name="Winkler M.E."/>
        </authorList>
    </citation>
    <scope>NUCLEOTIDE SEQUENCE</scope>
</reference>
<dbReference type="InterPro" id="IPR013783">
    <property type="entry name" value="Ig-like_fold"/>
</dbReference>
<dbReference type="SUPFAM" id="SSF49299">
    <property type="entry name" value="PKD domain"/>
    <property type="match status" value="1"/>
</dbReference>
<dbReference type="SMART" id="SM00089">
    <property type="entry name" value="PKD"/>
    <property type="match status" value="1"/>
</dbReference>
<dbReference type="Pfam" id="PF18911">
    <property type="entry name" value="PKD_4"/>
    <property type="match status" value="1"/>
</dbReference>
<dbReference type="InterPro" id="IPR022409">
    <property type="entry name" value="PKD/Chitinase_dom"/>
</dbReference>
<dbReference type="NCBIfam" id="TIGR03296">
    <property type="entry name" value="M6dom_TIGR03296"/>
    <property type="match status" value="1"/>
</dbReference>
<feature type="non-terminal residue" evidence="3">
    <location>
        <position position="1"/>
    </location>
</feature>
<dbReference type="EMBL" id="UINC01078919">
    <property type="protein sequence ID" value="SVC20445.1"/>
    <property type="molecule type" value="Genomic_DNA"/>
</dbReference>
<dbReference type="InterPro" id="IPR035986">
    <property type="entry name" value="PKD_dom_sf"/>
</dbReference>
<evidence type="ECO:0000256" key="1">
    <source>
        <dbReference type="SAM" id="MobiDB-lite"/>
    </source>
</evidence>
<dbReference type="GO" id="GO:0008233">
    <property type="term" value="F:peptidase activity"/>
    <property type="evidence" value="ECO:0007669"/>
    <property type="project" value="InterPro"/>
</dbReference>
<protein>
    <recommendedName>
        <fullName evidence="2">PKD domain-containing protein</fullName>
    </recommendedName>
</protein>
<proteinExistence type="predicted"/>
<dbReference type="GO" id="GO:0006508">
    <property type="term" value="P:proteolysis"/>
    <property type="evidence" value="ECO:0007669"/>
    <property type="project" value="InterPro"/>
</dbReference>
<feature type="region of interest" description="Disordered" evidence="1">
    <location>
        <begin position="272"/>
        <end position="294"/>
    </location>
</feature>
<dbReference type="AlphaFoldDB" id="A0A382K9X8"/>
<dbReference type="SUPFAM" id="SSF55486">
    <property type="entry name" value="Metalloproteases ('zincins'), catalytic domain"/>
    <property type="match status" value="1"/>
</dbReference>
<evidence type="ECO:0000313" key="3">
    <source>
        <dbReference type="EMBL" id="SVC20445.1"/>
    </source>
</evidence>
<sequence>WFEALAFGSSDSMADYYDENSRGNLTLEGDIYGPYTLDGDAADWGNEDSDFVRDTIEAADDDVDFREYDAVMAVHPGPGEESSGNSDDIWSIHWSGLNINTNDGNHRIREVTQVPEIEYSSGERRPLGVWCHEFGHELGLPDFYDTDYSSEGIGDWGVMASGSWTDHGETPVHFSGFSKAEMEWLEPVIVTGDLLDVRLKPASRGGMIIQLPIPGNWSGTREYFLLENRQKLDYDTYLPGEGLLIWHVDEDVSNNNDESHKRLDLEEADGYDDLDNGWNSGDSDDPYGAGDEFTDAGYPNSTAYNLTDSGWRLSDIRKDGDDILLDIRFLSKPYAISDAAEAAIELGEQLQFWGHDSWDEDGNLVNYTWDFDDGNFAWIEDPLHTFEGYGTFDVTLTVRDDDGLEAVATLTIYVNAPPVPVIDA</sequence>
<organism evidence="3">
    <name type="scientific">marine metagenome</name>
    <dbReference type="NCBI Taxonomy" id="408172"/>
    <lineage>
        <taxon>unclassified sequences</taxon>
        <taxon>metagenomes</taxon>
        <taxon>ecological metagenomes</taxon>
    </lineage>
</organism>
<dbReference type="CDD" id="cd00146">
    <property type="entry name" value="PKD"/>
    <property type="match status" value="1"/>
</dbReference>
<dbReference type="InterPro" id="IPR008757">
    <property type="entry name" value="Peptidase_M6-like_domain"/>
</dbReference>
<dbReference type="PROSITE" id="PS50093">
    <property type="entry name" value="PKD"/>
    <property type="match status" value="1"/>
</dbReference>
<gene>
    <name evidence="3" type="ORF">METZ01_LOCUS273299</name>
</gene>
<accession>A0A382K9X8</accession>
<name>A0A382K9X8_9ZZZZ</name>
<feature type="non-terminal residue" evidence="3">
    <location>
        <position position="424"/>
    </location>
</feature>
<dbReference type="InterPro" id="IPR000601">
    <property type="entry name" value="PKD_dom"/>
</dbReference>
<dbReference type="PANTHER" id="PTHR41775">
    <property type="entry name" value="SECRETED PROTEIN-RELATED"/>
    <property type="match status" value="1"/>
</dbReference>
<dbReference type="Pfam" id="PF05547">
    <property type="entry name" value="Peptidase_M6"/>
    <property type="match status" value="1"/>
</dbReference>
<dbReference type="PANTHER" id="PTHR41775:SF1">
    <property type="entry name" value="PEPTIDASE M6-LIKE DOMAIN-CONTAINING PROTEIN"/>
    <property type="match status" value="1"/>
</dbReference>
<evidence type="ECO:0000259" key="2">
    <source>
        <dbReference type="PROSITE" id="PS50093"/>
    </source>
</evidence>
<dbReference type="Gene3D" id="2.60.40.10">
    <property type="entry name" value="Immunoglobulins"/>
    <property type="match status" value="1"/>
</dbReference>